<protein>
    <submittedName>
        <fullName evidence="3">Tagatose-bisphosphate aldolase</fullName>
    </submittedName>
</protein>
<reference evidence="3 4" key="1">
    <citation type="submission" date="2017-09" db="EMBL/GenBank/DDBJ databases">
        <title>Depth-based differentiation of microbial function through sediment-hosted aquifers and enrichment of novel symbionts in the deep terrestrial subsurface.</title>
        <authorList>
            <person name="Probst A.J."/>
            <person name="Ladd B."/>
            <person name="Jarett J.K."/>
            <person name="Geller-Mcgrath D.E."/>
            <person name="Sieber C.M."/>
            <person name="Emerson J.B."/>
            <person name="Anantharaman K."/>
            <person name="Thomas B.C."/>
            <person name="Malmstrom R."/>
            <person name="Stieglmeier M."/>
            <person name="Klingl A."/>
            <person name="Woyke T."/>
            <person name="Ryan C.M."/>
            <person name="Banfield J.F."/>
        </authorList>
    </citation>
    <scope>NUCLEOTIDE SEQUENCE [LARGE SCALE GENOMIC DNA]</scope>
    <source>
        <strain evidence="3">CG10_big_fil_rev_8_21_14_0_10_49_38</strain>
    </source>
</reference>
<dbReference type="InterPro" id="IPR013785">
    <property type="entry name" value="Aldolase_TIM"/>
</dbReference>
<accession>A0A2H0RHP6</accession>
<keyword evidence="2" id="KW-0479">Metal-binding</keyword>
<dbReference type="GO" id="GO:0008270">
    <property type="term" value="F:zinc ion binding"/>
    <property type="evidence" value="ECO:0007669"/>
    <property type="project" value="InterPro"/>
</dbReference>
<dbReference type="AlphaFoldDB" id="A0A2H0RHP6"/>
<feature type="binding site" evidence="2">
    <location>
        <position position="134"/>
    </location>
    <ligand>
        <name>Zn(2+)</name>
        <dbReference type="ChEBI" id="CHEBI:29105"/>
        <label>2</label>
    </ligand>
</feature>
<dbReference type="Gene3D" id="3.20.20.70">
    <property type="entry name" value="Aldolase class I"/>
    <property type="match status" value="1"/>
</dbReference>
<evidence type="ECO:0000313" key="4">
    <source>
        <dbReference type="Proteomes" id="UP000230431"/>
    </source>
</evidence>
<dbReference type="PANTHER" id="PTHR30304:SF0">
    <property type="entry name" value="D-TAGATOSE-1,6-BISPHOSPHATE ALDOLASE SUBUNIT GATY-RELATED"/>
    <property type="match status" value="1"/>
</dbReference>
<keyword evidence="2" id="KW-0862">Zinc</keyword>
<feature type="active site" description="Proton donor" evidence="1">
    <location>
        <position position="80"/>
    </location>
</feature>
<dbReference type="InterPro" id="IPR050246">
    <property type="entry name" value="Class_II_FBP_aldolase"/>
</dbReference>
<feature type="binding site" evidence="2">
    <location>
        <position position="102"/>
    </location>
    <ligand>
        <name>Zn(2+)</name>
        <dbReference type="ChEBI" id="CHEBI:29105"/>
        <label>2</label>
    </ligand>
</feature>
<feature type="binding site" evidence="2">
    <location>
        <position position="215"/>
    </location>
    <ligand>
        <name>Zn(2+)</name>
        <dbReference type="ChEBI" id="CHEBI:29105"/>
        <label>1</label>
        <note>catalytic</note>
    </ligand>
</feature>
<evidence type="ECO:0000256" key="1">
    <source>
        <dbReference type="PIRSR" id="PIRSR001359-1"/>
    </source>
</evidence>
<dbReference type="PIRSF" id="PIRSF001359">
    <property type="entry name" value="F_bP_aldolase_II"/>
    <property type="match status" value="1"/>
</dbReference>
<organism evidence="3 4">
    <name type="scientific">Candidatus Vogelbacteria bacterium CG10_big_fil_rev_8_21_14_0_10_49_38</name>
    <dbReference type="NCBI Taxonomy" id="1975043"/>
    <lineage>
        <taxon>Bacteria</taxon>
        <taxon>Candidatus Vogeliibacteriota</taxon>
    </lineage>
</organism>
<feature type="binding site" evidence="2">
    <location>
        <position position="185"/>
    </location>
    <ligand>
        <name>Zn(2+)</name>
        <dbReference type="ChEBI" id="CHEBI:29105"/>
        <label>1</label>
        <note>catalytic</note>
    </ligand>
</feature>
<comment type="cofactor">
    <cofactor evidence="2">
        <name>Zn(2+)</name>
        <dbReference type="ChEBI" id="CHEBI:29105"/>
    </cofactor>
    <text evidence="2">Binds 2 Zn(2+) ions per subunit. One is catalytic and the other provides a structural contribution.</text>
</comment>
<proteinExistence type="predicted"/>
<dbReference type="PANTHER" id="PTHR30304">
    <property type="entry name" value="D-TAGATOSE-1,6-BISPHOSPHATE ALDOLASE"/>
    <property type="match status" value="1"/>
</dbReference>
<name>A0A2H0RHP6_9BACT</name>
<dbReference type="Pfam" id="PF01116">
    <property type="entry name" value="F_bP_aldolase"/>
    <property type="match status" value="1"/>
</dbReference>
<dbReference type="GO" id="GO:0005975">
    <property type="term" value="P:carbohydrate metabolic process"/>
    <property type="evidence" value="ECO:0007669"/>
    <property type="project" value="InterPro"/>
</dbReference>
<dbReference type="GO" id="GO:0016832">
    <property type="term" value="F:aldehyde-lyase activity"/>
    <property type="evidence" value="ECO:0007669"/>
    <property type="project" value="InterPro"/>
</dbReference>
<dbReference type="SUPFAM" id="SSF51569">
    <property type="entry name" value="Aldolase"/>
    <property type="match status" value="1"/>
</dbReference>
<evidence type="ECO:0000256" key="2">
    <source>
        <dbReference type="PIRSR" id="PIRSR001359-3"/>
    </source>
</evidence>
<evidence type="ECO:0000313" key="3">
    <source>
        <dbReference type="EMBL" id="PIR46081.1"/>
    </source>
</evidence>
<gene>
    <name evidence="3" type="ORF">COV08_01535</name>
</gene>
<sequence>MKTLKETIKEAEANQTAIGHFNIANLEGLWAIFRAAQTLNLPVIIGLSEGERDFVGARQARVLVSSLREEFAYPIWLSADHTYSLDRAQEAIDLGYDLIVFDRSELPLAENISETKRCVEYARSVNPEILVEGELGHIGKSSKLLDLVPEGVALTGAGLTTEAEAKQLVEATGVDLFSPAVGNFHGMLKSGGHPQIDVELIKKLRQAAGVPLVLHGGSGITNDGFSAAIKAGISIVHINTELRVVYRDALRQALADEPDEIAPYKILKNAVTAMREVTERRLKLFAGQVN</sequence>
<dbReference type="InterPro" id="IPR000771">
    <property type="entry name" value="FBA_II"/>
</dbReference>
<feature type="binding site" evidence="2">
    <location>
        <position position="81"/>
    </location>
    <ligand>
        <name>Zn(2+)</name>
        <dbReference type="ChEBI" id="CHEBI:29105"/>
        <label>1</label>
        <note>catalytic</note>
    </ligand>
</feature>
<dbReference type="EMBL" id="PCYK01000012">
    <property type="protein sequence ID" value="PIR46081.1"/>
    <property type="molecule type" value="Genomic_DNA"/>
</dbReference>
<comment type="caution">
    <text evidence="3">The sequence shown here is derived from an EMBL/GenBank/DDBJ whole genome shotgun (WGS) entry which is preliminary data.</text>
</comment>
<dbReference type="Proteomes" id="UP000230431">
    <property type="component" value="Unassembled WGS sequence"/>
</dbReference>